<dbReference type="Proteomes" id="UP000654993">
    <property type="component" value="Unassembled WGS sequence"/>
</dbReference>
<comment type="similarity">
    <text evidence="1">Belongs to the zinc-associated anti-sigma factor (ZAS) superfamily. Anti-sigma-W factor family.</text>
</comment>
<keyword evidence="3" id="KW-1133">Transmembrane helix</keyword>
<name>A0A916VIP2_9BACL</name>
<evidence type="ECO:0000256" key="3">
    <source>
        <dbReference type="SAM" id="Phobius"/>
    </source>
</evidence>
<dbReference type="RefSeq" id="WP_200967767.1">
    <property type="nucleotide sequence ID" value="NZ_BMAQ01000062.1"/>
</dbReference>
<protein>
    <recommendedName>
        <fullName evidence="2">Anti-sigma-W factor RsiW</fullName>
    </recommendedName>
</protein>
<proteinExistence type="inferred from homology"/>
<reference evidence="5" key="1">
    <citation type="submission" date="2020-08" db="EMBL/GenBank/DDBJ databases">
        <authorList>
            <person name="Uke A."/>
            <person name="Chhe C."/>
            <person name="Baramee S."/>
            <person name="Kosugi A."/>
        </authorList>
    </citation>
    <scope>NUCLEOTIDE SEQUENCE</scope>
    <source>
        <strain evidence="5">DA-C8</strain>
    </source>
</reference>
<organism evidence="5 6">
    <name type="scientific">Insulibacter thermoxylanivorax</name>
    <dbReference type="NCBI Taxonomy" id="2749268"/>
    <lineage>
        <taxon>Bacteria</taxon>
        <taxon>Bacillati</taxon>
        <taxon>Bacillota</taxon>
        <taxon>Bacilli</taxon>
        <taxon>Bacillales</taxon>
        <taxon>Paenibacillaceae</taxon>
        <taxon>Insulibacter</taxon>
    </lineage>
</organism>
<evidence type="ECO:0000313" key="5">
    <source>
        <dbReference type="EMBL" id="GFR39575.1"/>
    </source>
</evidence>
<dbReference type="InterPro" id="IPR041916">
    <property type="entry name" value="Anti_sigma_zinc_sf"/>
</dbReference>
<accession>A0A916VIP2</accession>
<keyword evidence="6" id="KW-1185">Reference proteome</keyword>
<evidence type="ECO:0000256" key="1">
    <source>
        <dbReference type="ARBA" id="ARBA00024353"/>
    </source>
</evidence>
<dbReference type="Gene3D" id="1.10.10.1320">
    <property type="entry name" value="Anti-sigma factor, zinc-finger domain"/>
    <property type="match status" value="1"/>
</dbReference>
<dbReference type="InterPro" id="IPR027383">
    <property type="entry name" value="Znf_put"/>
</dbReference>
<dbReference type="AlphaFoldDB" id="A0A916VIP2"/>
<dbReference type="EMBL" id="BMAQ01000062">
    <property type="protein sequence ID" value="GFR39575.1"/>
    <property type="molecule type" value="Genomic_DNA"/>
</dbReference>
<gene>
    <name evidence="5" type="primary">rsiW</name>
    <name evidence="5" type="ORF">PRECH8_28710</name>
</gene>
<sequence length="197" mass="22015">MECKKAVSCIHEYLDGLLDRSAQATLDQHLRTCANCRRLFKQLEMMEQRIRMLKHVDTPDLTDRIMNSLPAPLKSRKAINWLKRHPALTAAVIFIVVMFSSLAALWNTDDQLVISTAEFDKIQVVGNRVIVPAGETIQGDLVVENGEVVVEGRVMGNLVVIDGTYTASTANIAGRITTVNQLFDWLWYKIAGLFGTV</sequence>
<evidence type="ECO:0000313" key="6">
    <source>
        <dbReference type="Proteomes" id="UP000654993"/>
    </source>
</evidence>
<feature type="transmembrane region" description="Helical" evidence="3">
    <location>
        <begin position="86"/>
        <end position="106"/>
    </location>
</feature>
<reference evidence="5" key="2">
    <citation type="journal article" date="2021" name="Data Brief">
        <title>Draft genome sequence data of the facultative, thermophilic, xylanolytic bacterium Paenibacillus sp. strain DA-C8.</title>
        <authorList>
            <person name="Chhe C."/>
            <person name="Uke A."/>
            <person name="Baramee S."/>
            <person name="Ungkulpasvich U."/>
            <person name="Tachaapaikoon C."/>
            <person name="Pason P."/>
            <person name="Waeonukul R."/>
            <person name="Ratanakhanokchai K."/>
            <person name="Kosugi A."/>
        </authorList>
    </citation>
    <scope>NUCLEOTIDE SEQUENCE</scope>
    <source>
        <strain evidence="5">DA-C8</strain>
    </source>
</reference>
<evidence type="ECO:0000259" key="4">
    <source>
        <dbReference type="Pfam" id="PF13490"/>
    </source>
</evidence>
<keyword evidence="3" id="KW-0472">Membrane</keyword>
<evidence type="ECO:0000256" key="2">
    <source>
        <dbReference type="ARBA" id="ARBA00024438"/>
    </source>
</evidence>
<dbReference type="Pfam" id="PF13490">
    <property type="entry name" value="zf-HC2"/>
    <property type="match status" value="1"/>
</dbReference>
<comment type="caution">
    <text evidence="5">The sequence shown here is derived from an EMBL/GenBank/DDBJ whole genome shotgun (WGS) entry which is preliminary data.</text>
</comment>
<keyword evidence="3" id="KW-0812">Transmembrane</keyword>
<feature type="domain" description="Putative zinc-finger" evidence="4">
    <location>
        <begin position="3"/>
        <end position="37"/>
    </location>
</feature>